<dbReference type="KEGG" id="ipa:Isop_1001"/>
<accession>E8R3M3</accession>
<dbReference type="EMBL" id="CP002353">
    <property type="protein sequence ID" value="ADV61590.1"/>
    <property type="molecule type" value="Genomic_DNA"/>
</dbReference>
<evidence type="ECO:0000313" key="8">
    <source>
        <dbReference type="EMBL" id="ADV61590.1"/>
    </source>
</evidence>
<feature type="transmembrane region" description="Helical" evidence="7">
    <location>
        <begin position="61"/>
        <end position="88"/>
    </location>
</feature>
<evidence type="ECO:0000256" key="1">
    <source>
        <dbReference type="ARBA" id="ARBA00004477"/>
    </source>
</evidence>
<dbReference type="GO" id="GO:0004364">
    <property type="term" value="F:glutathione transferase activity"/>
    <property type="evidence" value="ECO:0007669"/>
    <property type="project" value="TreeGrafter"/>
</dbReference>
<dbReference type="SUPFAM" id="SSF161084">
    <property type="entry name" value="MAPEG domain-like"/>
    <property type="match status" value="1"/>
</dbReference>
<reference key="1">
    <citation type="submission" date="2010-11" db="EMBL/GenBank/DDBJ databases">
        <title>The complete sequence of chromosome of Isophaera pallida ATCC 43644.</title>
        <authorList>
            <consortium name="US DOE Joint Genome Institute (JGI-PGF)"/>
            <person name="Lucas S."/>
            <person name="Copeland A."/>
            <person name="Lapidus A."/>
            <person name="Bruce D."/>
            <person name="Goodwin L."/>
            <person name="Pitluck S."/>
            <person name="Kyrpides N."/>
            <person name="Mavromatis K."/>
            <person name="Pagani I."/>
            <person name="Ivanova N."/>
            <person name="Saunders E."/>
            <person name="Brettin T."/>
            <person name="Detter J.C."/>
            <person name="Han C."/>
            <person name="Tapia R."/>
            <person name="Land M."/>
            <person name="Hauser L."/>
            <person name="Markowitz V."/>
            <person name="Cheng J.-F."/>
            <person name="Hugenholtz P."/>
            <person name="Woyke T."/>
            <person name="Wu D."/>
            <person name="Eisen J.A."/>
        </authorList>
    </citation>
    <scope>NUCLEOTIDE SEQUENCE</scope>
    <source>
        <strain>ATCC 43644</strain>
    </source>
</reference>
<evidence type="ECO:0000256" key="2">
    <source>
        <dbReference type="ARBA" id="ARBA00022692"/>
    </source>
</evidence>
<reference evidence="8 9" key="2">
    <citation type="journal article" date="2011" name="Stand. Genomic Sci.">
        <title>Complete genome sequence of Isosphaera pallida type strain (IS1B).</title>
        <authorList>
            <consortium name="US DOE Joint Genome Institute (JGI-PGF)"/>
            <person name="Goker M."/>
            <person name="Cleland D."/>
            <person name="Saunders E."/>
            <person name="Lapidus A."/>
            <person name="Nolan M."/>
            <person name="Lucas S."/>
            <person name="Hammon N."/>
            <person name="Deshpande S."/>
            <person name="Cheng J.F."/>
            <person name="Tapia R."/>
            <person name="Han C."/>
            <person name="Goodwin L."/>
            <person name="Pitluck S."/>
            <person name="Liolios K."/>
            <person name="Pagani I."/>
            <person name="Ivanova N."/>
            <person name="Mavromatis K."/>
            <person name="Pati A."/>
            <person name="Chen A."/>
            <person name="Palaniappan K."/>
            <person name="Land M."/>
            <person name="Hauser L."/>
            <person name="Chang Y.J."/>
            <person name="Jeffries C.D."/>
            <person name="Detter J.C."/>
            <person name="Beck B."/>
            <person name="Woyke T."/>
            <person name="Bristow J."/>
            <person name="Eisen J.A."/>
            <person name="Markowitz V."/>
            <person name="Hugenholtz P."/>
            <person name="Kyrpides N.C."/>
            <person name="Klenk H.P."/>
        </authorList>
    </citation>
    <scope>NUCLEOTIDE SEQUENCE [LARGE SCALE GENOMIC DNA]</scope>
    <source>
        <strain evidence="9">ATCC 43644 / DSM 9630 / IS1B</strain>
    </source>
</reference>
<name>E8R3M3_ISOPI</name>
<dbReference type="InterPro" id="IPR050997">
    <property type="entry name" value="MAPEG"/>
</dbReference>
<keyword evidence="5 7" id="KW-1133">Transmembrane helix</keyword>
<dbReference type="FunCoup" id="E8R3M3">
    <property type="interactions" value="10"/>
</dbReference>
<dbReference type="Gene3D" id="1.20.120.550">
    <property type="entry name" value="Membrane associated eicosanoid/glutathione metabolism-like domain"/>
    <property type="match status" value="1"/>
</dbReference>
<comment type="subcellular location">
    <subcellularLocation>
        <location evidence="1">Endoplasmic reticulum membrane</location>
        <topology evidence="1">Multi-pass membrane protein</topology>
    </subcellularLocation>
</comment>
<evidence type="ECO:0000256" key="6">
    <source>
        <dbReference type="ARBA" id="ARBA00023136"/>
    </source>
</evidence>
<proteinExistence type="predicted"/>
<dbReference type="FunFam" id="1.20.120.550:FF:000003">
    <property type="entry name" value="Leukotriene C4 synthase"/>
    <property type="match status" value="1"/>
</dbReference>
<dbReference type="RefSeq" id="WP_013563879.1">
    <property type="nucleotide sequence ID" value="NC_014962.1"/>
</dbReference>
<dbReference type="AlphaFoldDB" id="E8R3M3"/>
<dbReference type="GO" id="GO:0008047">
    <property type="term" value="F:enzyme activator activity"/>
    <property type="evidence" value="ECO:0007669"/>
    <property type="project" value="InterPro"/>
</dbReference>
<dbReference type="PANTHER" id="PTHR10250">
    <property type="entry name" value="MICROSOMAL GLUTATHIONE S-TRANSFERASE"/>
    <property type="match status" value="1"/>
</dbReference>
<dbReference type="Pfam" id="PF01124">
    <property type="entry name" value="MAPEG"/>
    <property type="match status" value="1"/>
</dbReference>
<feature type="transmembrane region" description="Helical" evidence="7">
    <location>
        <begin position="6"/>
        <end position="26"/>
    </location>
</feature>
<dbReference type="OrthoDB" id="464934at2"/>
<dbReference type="GO" id="GO:0004602">
    <property type="term" value="F:glutathione peroxidase activity"/>
    <property type="evidence" value="ECO:0007669"/>
    <property type="project" value="TreeGrafter"/>
</dbReference>
<dbReference type="InterPro" id="IPR001446">
    <property type="entry name" value="5_LipOase_AP"/>
</dbReference>
<dbReference type="GO" id="GO:0016020">
    <property type="term" value="C:membrane"/>
    <property type="evidence" value="ECO:0007669"/>
    <property type="project" value="InterPro"/>
</dbReference>
<keyword evidence="4" id="KW-0256">Endoplasmic reticulum</keyword>
<dbReference type="InterPro" id="IPR023352">
    <property type="entry name" value="MAPEG-like_dom_sf"/>
</dbReference>
<feature type="transmembrane region" description="Helical" evidence="7">
    <location>
        <begin position="108"/>
        <end position="128"/>
    </location>
</feature>
<dbReference type="InterPro" id="IPR001129">
    <property type="entry name" value="Membr-assoc_MAPEG"/>
</dbReference>
<evidence type="ECO:0000256" key="3">
    <source>
        <dbReference type="ARBA" id="ARBA00022751"/>
    </source>
</evidence>
<dbReference type="GO" id="GO:0019370">
    <property type="term" value="P:leukotriene biosynthetic process"/>
    <property type="evidence" value="ECO:0007669"/>
    <property type="project" value="UniProtKB-KW"/>
</dbReference>
<keyword evidence="3" id="KW-0434">Leukotriene biosynthesis</keyword>
<evidence type="ECO:0000313" key="9">
    <source>
        <dbReference type="Proteomes" id="UP000008631"/>
    </source>
</evidence>
<keyword evidence="9" id="KW-1185">Reference proteome</keyword>
<sequence>MSVLPTGPALVTVLTAILMFGLAFQVGRARIKHRVMPPQMTGPPEFERTLRVQGNTLESSVPFLAVLWVFALTVSQVWATVLGLVWIAARVAYAVGYIRSASGRLPGFMISTLIFLALMLGSLVGLLLDLTRSPSAP</sequence>
<protein>
    <submittedName>
        <fullName evidence="8">Membrane-associated protein in eicosanoid and glutathione metabolism (MAPEG)</fullName>
    </submittedName>
</protein>
<dbReference type="PRINTS" id="PR00488">
    <property type="entry name" value="5LPOXGNASEAP"/>
</dbReference>
<keyword evidence="2 7" id="KW-0812">Transmembrane</keyword>
<dbReference type="STRING" id="575540.Isop_1001"/>
<organism evidence="8 9">
    <name type="scientific">Isosphaera pallida (strain ATCC 43644 / DSM 9630 / IS1B)</name>
    <dbReference type="NCBI Taxonomy" id="575540"/>
    <lineage>
        <taxon>Bacteria</taxon>
        <taxon>Pseudomonadati</taxon>
        <taxon>Planctomycetota</taxon>
        <taxon>Planctomycetia</taxon>
        <taxon>Isosphaerales</taxon>
        <taxon>Isosphaeraceae</taxon>
        <taxon>Isosphaera</taxon>
    </lineage>
</organism>
<dbReference type="InParanoid" id="E8R3M3"/>
<evidence type="ECO:0000256" key="5">
    <source>
        <dbReference type="ARBA" id="ARBA00022989"/>
    </source>
</evidence>
<dbReference type="Proteomes" id="UP000008631">
    <property type="component" value="Chromosome"/>
</dbReference>
<gene>
    <name evidence="8" type="ordered locus">Isop_1001</name>
</gene>
<evidence type="ECO:0000256" key="4">
    <source>
        <dbReference type="ARBA" id="ARBA00022824"/>
    </source>
</evidence>
<dbReference type="eggNOG" id="COG3788">
    <property type="taxonomic scope" value="Bacteria"/>
</dbReference>
<dbReference type="HOGENOM" id="CLU_110291_3_1_0"/>
<keyword evidence="6 7" id="KW-0472">Membrane</keyword>
<dbReference type="PANTHER" id="PTHR10250:SF15">
    <property type="entry name" value="MICROSOMAL GLUTATHIONE S-TRANSFERASE-RELATED"/>
    <property type="match status" value="1"/>
</dbReference>
<evidence type="ECO:0000256" key="7">
    <source>
        <dbReference type="SAM" id="Phobius"/>
    </source>
</evidence>